<dbReference type="OrthoDB" id="9773828at2"/>
<gene>
    <name evidence="3" type="primary">ydbC</name>
    <name evidence="3" type="ORF">SBA5_290199</name>
</gene>
<dbReference type="PANTHER" id="PTHR43625">
    <property type="entry name" value="AFLATOXIN B1 ALDEHYDE REDUCTASE"/>
    <property type="match status" value="1"/>
</dbReference>
<dbReference type="Proteomes" id="UP000239735">
    <property type="component" value="Unassembled WGS sequence"/>
</dbReference>
<evidence type="ECO:0000259" key="2">
    <source>
        <dbReference type="Pfam" id="PF00248"/>
    </source>
</evidence>
<evidence type="ECO:0000313" key="4">
    <source>
        <dbReference type="Proteomes" id="UP000239735"/>
    </source>
</evidence>
<sequence length="302" mass="33166">MSAQTLSTAASGTFLIGGKLPVHRLGKLPVHRLGLGTMRLVGEGAWGEPVDPAECRRVLRRSAELGVTLIDTADAYGPEIAEQLIGEALAPYSAGVVIATKGGITRQGPAKTEYVGRAGYLIQCVEMSLRRLKLERIELYQLHRIDPRTPLDESLGALVRMRERGKIRYIGLSEVTPAEIEEAEKIVPIMTIQNRYSLADRRHEETLKYCEQRGIGFLPWYPYAGGKMLKPEHPAAHSLSRIAGQHDATIAQLSLAWLLQRSPVLLPIPGTSKVAHLEENIAAAQLELSAQEWVEVEAAFQA</sequence>
<dbReference type="PANTHER" id="PTHR43625:SF40">
    <property type="entry name" value="ALDO-KETO REDUCTASE YAKC [NADP(+)]"/>
    <property type="match status" value="1"/>
</dbReference>
<dbReference type="InterPro" id="IPR023210">
    <property type="entry name" value="NADP_OxRdtase_dom"/>
</dbReference>
<dbReference type="AlphaFoldDB" id="A0A2N9LBJ6"/>
<evidence type="ECO:0000313" key="3">
    <source>
        <dbReference type="EMBL" id="SPE20345.1"/>
    </source>
</evidence>
<accession>A0A2N9LBJ6</accession>
<proteinExistence type="predicted"/>
<feature type="domain" description="NADP-dependent oxidoreductase" evidence="2">
    <location>
        <begin position="32"/>
        <end position="298"/>
    </location>
</feature>
<dbReference type="InterPro" id="IPR020471">
    <property type="entry name" value="AKR"/>
</dbReference>
<dbReference type="PRINTS" id="PR00069">
    <property type="entry name" value="ALDKETRDTASE"/>
</dbReference>
<dbReference type="SUPFAM" id="SSF51430">
    <property type="entry name" value="NAD(P)-linked oxidoreductase"/>
    <property type="match status" value="1"/>
</dbReference>
<dbReference type="InterPro" id="IPR050791">
    <property type="entry name" value="Aldo-Keto_reductase"/>
</dbReference>
<dbReference type="GO" id="GO:0016491">
    <property type="term" value="F:oxidoreductase activity"/>
    <property type="evidence" value="ECO:0007669"/>
    <property type="project" value="UniProtKB-KW"/>
</dbReference>
<evidence type="ECO:0000256" key="1">
    <source>
        <dbReference type="ARBA" id="ARBA00023002"/>
    </source>
</evidence>
<protein>
    <submittedName>
        <fullName evidence="3">Putative oxidoreductase YdbC</fullName>
        <ecNumber evidence="3">1.-.-.-</ecNumber>
    </submittedName>
</protein>
<dbReference type="Gene3D" id="3.20.20.100">
    <property type="entry name" value="NADP-dependent oxidoreductase domain"/>
    <property type="match status" value="1"/>
</dbReference>
<name>A0A2N9LBJ6_9BACT</name>
<organism evidence="3 4">
    <name type="scientific">Candidatus Sulfuritelmatomonas gaucii</name>
    <dbReference type="NCBI Taxonomy" id="2043161"/>
    <lineage>
        <taxon>Bacteria</taxon>
        <taxon>Pseudomonadati</taxon>
        <taxon>Acidobacteriota</taxon>
        <taxon>Terriglobia</taxon>
        <taxon>Terriglobales</taxon>
        <taxon>Acidobacteriaceae</taxon>
        <taxon>Candidatus Sulfuritelmatomonas</taxon>
    </lineage>
</organism>
<dbReference type="CDD" id="cd19088">
    <property type="entry name" value="AKR_AKR13B1"/>
    <property type="match status" value="1"/>
</dbReference>
<reference evidence="4" key="1">
    <citation type="submission" date="2018-02" db="EMBL/GenBank/DDBJ databases">
        <authorList>
            <person name="Hausmann B."/>
        </authorList>
    </citation>
    <scope>NUCLEOTIDE SEQUENCE [LARGE SCALE GENOMIC DNA]</scope>
    <source>
        <strain evidence="4">Peat soil MAG SbA5</strain>
    </source>
</reference>
<dbReference type="GO" id="GO:0005737">
    <property type="term" value="C:cytoplasm"/>
    <property type="evidence" value="ECO:0007669"/>
    <property type="project" value="TreeGrafter"/>
</dbReference>
<dbReference type="EC" id="1.-.-.-" evidence="3"/>
<dbReference type="EMBL" id="OKRB01000085">
    <property type="protein sequence ID" value="SPE20345.1"/>
    <property type="molecule type" value="Genomic_DNA"/>
</dbReference>
<dbReference type="Pfam" id="PF00248">
    <property type="entry name" value="Aldo_ket_red"/>
    <property type="match status" value="1"/>
</dbReference>
<keyword evidence="1 3" id="KW-0560">Oxidoreductase</keyword>
<dbReference type="InterPro" id="IPR036812">
    <property type="entry name" value="NAD(P)_OxRdtase_dom_sf"/>
</dbReference>